<dbReference type="Gene3D" id="3.90.1300.10">
    <property type="entry name" value="Amidase signature (AS) domain"/>
    <property type="match status" value="1"/>
</dbReference>
<reference evidence="1 2" key="1">
    <citation type="submission" date="2017-11" db="EMBL/GenBank/DDBJ databases">
        <title>Genome sequencing of a diverse group of Pseudomonas species.</title>
        <authorList>
            <person name="Loper J."/>
        </authorList>
    </citation>
    <scope>NUCLEOTIDE SEQUENCE [LARGE SCALE GENOMIC DNA]</scope>
    <source>
        <strain evidence="1 2">NCPPB 2192</strain>
    </source>
</reference>
<proteinExistence type="predicted"/>
<evidence type="ECO:0000313" key="1">
    <source>
        <dbReference type="EMBL" id="PKA79212.1"/>
    </source>
</evidence>
<comment type="caution">
    <text evidence="1">The sequence shown here is derived from an EMBL/GenBank/DDBJ whole genome shotgun (WGS) entry which is preliminary data.</text>
</comment>
<gene>
    <name evidence="1" type="ORF">ATI14_6387</name>
</gene>
<protein>
    <submittedName>
        <fullName evidence="1">Uncharacterized protein</fullName>
    </submittedName>
</protein>
<organism evidence="1 2">
    <name type="scientific">Pseudomonas tolaasii NCPPB 2192</name>
    <dbReference type="NCBI Taxonomy" id="564423"/>
    <lineage>
        <taxon>Bacteria</taxon>
        <taxon>Pseudomonadati</taxon>
        <taxon>Pseudomonadota</taxon>
        <taxon>Gammaproteobacteria</taxon>
        <taxon>Pseudomonadales</taxon>
        <taxon>Pseudomonadaceae</taxon>
        <taxon>Pseudomonas</taxon>
    </lineage>
</organism>
<keyword evidence="2" id="KW-1185">Reference proteome</keyword>
<evidence type="ECO:0000313" key="2">
    <source>
        <dbReference type="Proteomes" id="UP000232891"/>
    </source>
</evidence>
<sequence length="247" mass="26999">MDSTCRKYWHLGMPCASGHSHLLTGDTAVPATAASHANPCSIIFGADRPESAAPIPGYNALAPHLKTVRDPALSLIALSGIEPTEPVMVEVPLVLNNTTFTESQTLSEWRIGFAERYVRGDQVTTVEHAAVFIHALEVFRHAGAQLVPVNARRGDEAFQFDLQTHNEIDELVSTHRLDALVSDGRSVAFHNACRSGYPSLCEALEEGTKLWMYGARWSRDALPTLLEVYRKARTSAPLQGVLNALTQ</sequence>
<dbReference type="EMBL" id="PHHD01000001">
    <property type="protein sequence ID" value="PKA79212.1"/>
    <property type="molecule type" value="Genomic_DNA"/>
</dbReference>
<accession>A0ABX4QRL8</accession>
<dbReference type="InterPro" id="IPR036928">
    <property type="entry name" value="AS_sf"/>
</dbReference>
<dbReference type="SUPFAM" id="SSF75304">
    <property type="entry name" value="Amidase signature (AS) enzymes"/>
    <property type="match status" value="1"/>
</dbReference>
<name>A0ABX4QRL8_PSETO</name>
<dbReference type="Proteomes" id="UP000232891">
    <property type="component" value="Unassembled WGS sequence"/>
</dbReference>